<proteinExistence type="predicted"/>
<reference evidence="2 3" key="1">
    <citation type="submission" date="2020-07" db="EMBL/GenBank/DDBJ databases">
        <title>Genomes of two Microcystis aeruginosa (Cyanobacteria) strains from Florida (USA) with disparate toxicogenic potential.</title>
        <authorList>
            <person name="Lefler F.W."/>
            <person name="Barbosa M."/>
            <person name="Berthold D.E."/>
            <person name="Laughinghouse H.D. IV."/>
        </authorList>
    </citation>
    <scope>NUCLEOTIDE SEQUENCE [LARGE SCALE GENOMIC DNA]</scope>
    <source>
        <strain evidence="2 3">BLCCF158</strain>
    </source>
</reference>
<dbReference type="EMBL" id="JACEGC010000085">
    <property type="protein sequence ID" value="MBC1196656.1"/>
    <property type="molecule type" value="Genomic_DNA"/>
</dbReference>
<organism evidence="2 3">
    <name type="scientific">Microcystis aeruginosa BLCC-F158</name>
    <dbReference type="NCBI Taxonomy" id="2755316"/>
    <lineage>
        <taxon>Bacteria</taxon>
        <taxon>Bacillati</taxon>
        <taxon>Cyanobacteriota</taxon>
        <taxon>Cyanophyceae</taxon>
        <taxon>Oscillatoriophycideae</taxon>
        <taxon>Chroococcales</taxon>
        <taxon>Microcystaceae</taxon>
        <taxon>Microcystis</taxon>
    </lineage>
</organism>
<dbReference type="AlphaFoldDB" id="A0A841V8X5"/>
<feature type="region of interest" description="Disordered" evidence="1">
    <location>
        <begin position="1"/>
        <end position="34"/>
    </location>
</feature>
<evidence type="ECO:0000256" key="1">
    <source>
        <dbReference type="SAM" id="MobiDB-lite"/>
    </source>
</evidence>
<accession>A0A841V8X5</accession>
<name>A0A841V8X5_MICAE</name>
<dbReference type="Proteomes" id="UP000525432">
    <property type="component" value="Unassembled WGS sequence"/>
</dbReference>
<feature type="compositionally biased region" description="Polar residues" evidence="1">
    <location>
        <begin position="1"/>
        <end position="12"/>
    </location>
</feature>
<sequence length="83" mass="9342">MDSETAITNTPARATDRKATETNRSTAARDREIKRRTTHRSLISQSENLINCLKCGLAKALSILLEYLLVQKDHFEVNELIGV</sequence>
<comment type="caution">
    <text evidence="2">The sequence shown here is derived from an EMBL/GenBank/DDBJ whole genome shotgun (WGS) entry which is preliminary data.</text>
</comment>
<feature type="compositionally biased region" description="Basic and acidic residues" evidence="1">
    <location>
        <begin position="14"/>
        <end position="34"/>
    </location>
</feature>
<gene>
    <name evidence="2" type="ORF">H0901_15705</name>
</gene>
<evidence type="ECO:0000313" key="3">
    <source>
        <dbReference type="Proteomes" id="UP000525432"/>
    </source>
</evidence>
<evidence type="ECO:0000313" key="2">
    <source>
        <dbReference type="EMBL" id="MBC1196656.1"/>
    </source>
</evidence>
<dbReference type="RefSeq" id="WP_185240376.1">
    <property type="nucleotide sequence ID" value="NZ_JACEGC010000085.1"/>
</dbReference>
<protein>
    <submittedName>
        <fullName evidence="2">Uncharacterized protein</fullName>
    </submittedName>
</protein>